<evidence type="ECO:0000256" key="2">
    <source>
        <dbReference type="ARBA" id="ARBA00023002"/>
    </source>
</evidence>
<comment type="caution">
    <text evidence="6">The sequence shown here is derived from an EMBL/GenBank/DDBJ whole genome shotgun (WGS) entry which is preliminary data.</text>
</comment>
<dbReference type="CDD" id="cd07138">
    <property type="entry name" value="ALDH_CddD_SSP0762"/>
    <property type="match status" value="1"/>
</dbReference>
<comment type="catalytic activity">
    <reaction evidence="4">
        <text>an aldehyde + NAD(+) + H2O = a carboxylate + NADH + 2 H(+)</text>
        <dbReference type="Rhea" id="RHEA:16185"/>
        <dbReference type="ChEBI" id="CHEBI:15377"/>
        <dbReference type="ChEBI" id="CHEBI:15378"/>
        <dbReference type="ChEBI" id="CHEBI:17478"/>
        <dbReference type="ChEBI" id="CHEBI:29067"/>
        <dbReference type="ChEBI" id="CHEBI:57540"/>
        <dbReference type="ChEBI" id="CHEBI:57945"/>
        <dbReference type="EC" id="1.2.1.3"/>
    </reaction>
</comment>
<evidence type="ECO:0000256" key="1">
    <source>
        <dbReference type="ARBA" id="ARBA00009986"/>
    </source>
</evidence>
<dbReference type="Pfam" id="PF00171">
    <property type="entry name" value="Aldedh"/>
    <property type="match status" value="1"/>
</dbReference>
<dbReference type="PROSITE" id="PS00070">
    <property type="entry name" value="ALDEHYDE_DEHYDR_CYS"/>
    <property type="match status" value="1"/>
</dbReference>
<comment type="similarity">
    <text evidence="1">Belongs to the aldehyde dehydrogenase family.</text>
</comment>
<dbReference type="InterPro" id="IPR015590">
    <property type="entry name" value="Aldehyde_DH_dom"/>
</dbReference>
<keyword evidence="7" id="KW-1185">Reference proteome</keyword>
<protein>
    <recommendedName>
        <fullName evidence="3">aldehyde dehydrogenase (NAD(+))</fullName>
        <ecNumber evidence="3">1.2.1.3</ecNumber>
    </recommendedName>
</protein>
<dbReference type="InterPro" id="IPR016160">
    <property type="entry name" value="Ald_DH_CS_CYS"/>
</dbReference>
<dbReference type="InterPro" id="IPR016162">
    <property type="entry name" value="Ald_DH_N"/>
</dbReference>
<dbReference type="PATRIC" id="fig|908627.4.peg.8930"/>
<dbReference type="PANTHER" id="PTHR42804">
    <property type="entry name" value="ALDEHYDE DEHYDROGENASE"/>
    <property type="match status" value="1"/>
</dbReference>
<dbReference type="FunFam" id="3.40.605.10:FF:000007">
    <property type="entry name" value="NAD/NADP-dependent betaine aldehyde dehydrogenase"/>
    <property type="match status" value="1"/>
</dbReference>
<organism evidence="6 7">
    <name type="scientific">Caballeronia mineralivorans PML1(12)</name>
    <dbReference type="NCBI Taxonomy" id="908627"/>
    <lineage>
        <taxon>Bacteria</taxon>
        <taxon>Pseudomonadati</taxon>
        <taxon>Pseudomonadota</taxon>
        <taxon>Betaproteobacteria</taxon>
        <taxon>Burkholderiales</taxon>
        <taxon>Burkholderiaceae</taxon>
        <taxon>Caballeronia</taxon>
    </lineage>
</organism>
<dbReference type="InterPro" id="IPR016163">
    <property type="entry name" value="Ald_DH_C"/>
</dbReference>
<evidence type="ECO:0000259" key="5">
    <source>
        <dbReference type="Pfam" id="PF00171"/>
    </source>
</evidence>
<dbReference type="FunFam" id="3.40.309.10:FF:000012">
    <property type="entry name" value="Betaine aldehyde dehydrogenase"/>
    <property type="match status" value="1"/>
</dbReference>
<dbReference type="EMBL" id="AEJF01000245">
    <property type="protein sequence ID" value="KLU20680.1"/>
    <property type="molecule type" value="Genomic_DNA"/>
</dbReference>
<accession>A0A0J1CJ08</accession>
<gene>
    <name evidence="6" type="ORF">EOS_39880</name>
</gene>
<dbReference type="EC" id="1.2.1.3" evidence="3"/>
<reference evidence="6 7" key="1">
    <citation type="journal article" date="2015" name="Genome Announc.">
        <title>Draft Genome Sequence of Burkholderia sp. Strain PML1(12), an Ectomycorrhizosphere-Inhabiting Bacterium with Effective Mineral-Weathering Ability.</title>
        <authorList>
            <person name="Uroz S."/>
            <person name="Oger P."/>
        </authorList>
    </citation>
    <scope>NUCLEOTIDE SEQUENCE [LARGE SCALE GENOMIC DNA]</scope>
    <source>
        <strain evidence="7">PML1(12)</strain>
    </source>
</reference>
<dbReference type="Gene3D" id="3.40.605.10">
    <property type="entry name" value="Aldehyde Dehydrogenase, Chain A, domain 1"/>
    <property type="match status" value="1"/>
</dbReference>
<dbReference type="Proteomes" id="UP000035963">
    <property type="component" value="Unassembled WGS sequence"/>
</dbReference>
<dbReference type="InterPro" id="IPR016161">
    <property type="entry name" value="Ald_DH/histidinol_DH"/>
</dbReference>
<evidence type="ECO:0000313" key="6">
    <source>
        <dbReference type="EMBL" id="KLU20680.1"/>
    </source>
</evidence>
<sequence length="475" mass="51361">MRTFNQSFVDGVWFDPVEADPIDVIDPSTEEPYAQLRVGGASDVDRAVVSARRAFSFFSEWSVDQRVELLENVLAVYTARYEDVAETISQEMGAPVSFSRSMQAAVGTAHLQQTVRALKEFEFSRQNGSLLVSYEPIGVCALITPWNWPINQIVCKVAPALAAGCTMVLKPSEIAPFSAVLFAEILDEAGVPPGVFNLVHGYGHIVGDALARHSGVDMVSFTGSTRAGIEVAKAAANTVKRVHQELGSKSPNIIFPDADLKDAVTRGVKSCFSNSGQSCNAPTRMLVHADLIRAAEDIARATAEATVVGHPRSEESELGPVVSRIQYERVQQLIQAGIEEGATLIAGGVGRPTGLDKGFYVRPTVFSNVLPTMSIAREEIFGPVLSIMSFRSDEEAVSLANDSVYGLAAYVQSKDLEHAHRIARRLRVGNVHINYPPWDPAAPFGGYKQSGNGREYAEFGLAEFLEIKGTTGLLC</sequence>
<dbReference type="GO" id="GO:0004029">
    <property type="term" value="F:aldehyde dehydrogenase (NAD+) activity"/>
    <property type="evidence" value="ECO:0007669"/>
    <property type="project" value="UniProtKB-EC"/>
</dbReference>
<dbReference type="Gene3D" id="3.40.309.10">
    <property type="entry name" value="Aldehyde Dehydrogenase, Chain A, domain 2"/>
    <property type="match status" value="1"/>
</dbReference>
<dbReference type="AlphaFoldDB" id="A0A0J1CJ08"/>
<evidence type="ECO:0000313" key="7">
    <source>
        <dbReference type="Proteomes" id="UP000035963"/>
    </source>
</evidence>
<dbReference type="RefSeq" id="WP_047897750.1">
    <property type="nucleotide sequence ID" value="NZ_AEJF01000245.1"/>
</dbReference>
<evidence type="ECO:0000256" key="3">
    <source>
        <dbReference type="ARBA" id="ARBA00024226"/>
    </source>
</evidence>
<name>A0A0J1CJ08_9BURK</name>
<keyword evidence="2" id="KW-0560">Oxidoreductase</keyword>
<dbReference type="SUPFAM" id="SSF53720">
    <property type="entry name" value="ALDH-like"/>
    <property type="match status" value="1"/>
</dbReference>
<dbReference type="OrthoDB" id="6187633at2"/>
<evidence type="ECO:0000256" key="4">
    <source>
        <dbReference type="ARBA" id="ARBA00049194"/>
    </source>
</evidence>
<proteinExistence type="inferred from homology"/>
<dbReference type="PANTHER" id="PTHR42804:SF1">
    <property type="entry name" value="ALDEHYDE DEHYDROGENASE-RELATED"/>
    <property type="match status" value="1"/>
</dbReference>
<feature type="domain" description="Aldehyde dehydrogenase" evidence="5">
    <location>
        <begin position="17"/>
        <end position="468"/>
    </location>
</feature>